<name>A0A9D1G3X7_9FIRM</name>
<dbReference type="InterPro" id="IPR046938">
    <property type="entry name" value="DNA_clamp_sf"/>
</dbReference>
<comment type="function">
    <text evidence="10">Confers DNA tethering and processivity to DNA polymerases and other proteins. Acts as a clamp, forming a ring around DNA (a reaction catalyzed by the clamp-loading complex) which diffuses in an ATP-independent manner freely and bidirectionally along dsDNA. Initially characterized for its ability to contact the catalytic subunit of DNA polymerase III (Pol III), a complex, multichain enzyme responsible for most of the replicative synthesis in bacteria; Pol III exhibits 3'-5' exonuclease proofreading activity. The beta chain is required for initiation of replication as well as for processivity of DNA replication.</text>
</comment>
<evidence type="ECO:0000259" key="12">
    <source>
        <dbReference type="Pfam" id="PF02767"/>
    </source>
</evidence>
<evidence type="ECO:0000313" key="15">
    <source>
        <dbReference type="Proteomes" id="UP000886876"/>
    </source>
</evidence>
<reference evidence="14" key="2">
    <citation type="journal article" date="2021" name="PeerJ">
        <title>Extensive microbial diversity within the chicken gut microbiome revealed by metagenomics and culture.</title>
        <authorList>
            <person name="Gilroy R."/>
            <person name="Ravi A."/>
            <person name="Getino M."/>
            <person name="Pursley I."/>
            <person name="Horton D.L."/>
            <person name="Alikhan N.F."/>
            <person name="Baker D."/>
            <person name="Gharbi K."/>
            <person name="Hall N."/>
            <person name="Watson M."/>
            <person name="Adriaenssens E.M."/>
            <person name="Foster-Nyarko E."/>
            <person name="Jarju S."/>
            <person name="Secka A."/>
            <person name="Antonio M."/>
            <person name="Oren A."/>
            <person name="Chaudhuri R.R."/>
            <person name="La Ragione R."/>
            <person name="Hildebrand F."/>
            <person name="Pallen M.J."/>
        </authorList>
    </citation>
    <scope>NUCLEOTIDE SEQUENCE</scope>
    <source>
        <strain evidence="14">ChiHecec3B27-6122</strain>
    </source>
</reference>
<evidence type="ECO:0000256" key="4">
    <source>
        <dbReference type="ARBA" id="ARBA00022490"/>
    </source>
</evidence>
<gene>
    <name evidence="14" type="primary">dnaN</name>
    <name evidence="14" type="ORF">IAD42_02725</name>
</gene>
<evidence type="ECO:0000259" key="13">
    <source>
        <dbReference type="Pfam" id="PF02768"/>
    </source>
</evidence>
<dbReference type="Pfam" id="PF00712">
    <property type="entry name" value="DNA_pol3_beta"/>
    <property type="match status" value="1"/>
</dbReference>
<dbReference type="GO" id="GO:0008408">
    <property type="term" value="F:3'-5' exonuclease activity"/>
    <property type="evidence" value="ECO:0007669"/>
    <property type="project" value="InterPro"/>
</dbReference>
<dbReference type="CDD" id="cd00140">
    <property type="entry name" value="beta_clamp"/>
    <property type="match status" value="1"/>
</dbReference>
<keyword evidence="9" id="KW-0238">DNA-binding</keyword>
<dbReference type="SUPFAM" id="SSF55979">
    <property type="entry name" value="DNA clamp"/>
    <property type="match status" value="3"/>
</dbReference>
<feature type="domain" description="DNA polymerase III beta sliding clamp N-terminal" evidence="11">
    <location>
        <begin position="1"/>
        <end position="119"/>
    </location>
</feature>
<reference evidence="14" key="1">
    <citation type="submission" date="2020-10" db="EMBL/GenBank/DDBJ databases">
        <authorList>
            <person name="Gilroy R."/>
        </authorList>
    </citation>
    <scope>NUCLEOTIDE SEQUENCE</scope>
    <source>
        <strain evidence="14">ChiHecec3B27-6122</strain>
    </source>
</reference>
<dbReference type="Gene3D" id="3.10.150.10">
    <property type="entry name" value="DNA Polymerase III, subunit A, domain 2"/>
    <property type="match status" value="1"/>
</dbReference>
<dbReference type="Pfam" id="PF02768">
    <property type="entry name" value="DNA_pol3_beta_3"/>
    <property type="match status" value="1"/>
</dbReference>
<feature type="domain" description="DNA polymerase III beta sliding clamp C-terminal" evidence="13">
    <location>
        <begin position="246"/>
        <end position="365"/>
    </location>
</feature>
<dbReference type="PANTHER" id="PTHR30478">
    <property type="entry name" value="DNA POLYMERASE III SUBUNIT BETA"/>
    <property type="match status" value="1"/>
</dbReference>
<dbReference type="GO" id="GO:0003887">
    <property type="term" value="F:DNA-directed DNA polymerase activity"/>
    <property type="evidence" value="ECO:0007669"/>
    <property type="project" value="UniProtKB-UniRule"/>
</dbReference>
<dbReference type="NCBIfam" id="TIGR00663">
    <property type="entry name" value="dnan"/>
    <property type="match status" value="1"/>
</dbReference>
<keyword evidence="4 10" id="KW-0963">Cytoplasm</keyword>
<evidence type="ECO:0000256" key="8">
    <source>
        <dbReference type="ARBA" id="ARBA00022932"/>
    </source>
</evidence>
<dbReference type="AlphaFoldDB" id="A0A9D1G3X7"/>
<dbReference type="EMBL" id="DVJS01000059">
    <property type="protein sequence ID" value="HIS96870.1"/>
    <property type="molecule type" value="Genomic_DNA"/>
</dbReference>
<evidence type="ECO:0000256" key="10">
    <source>
        <dbReference type="PIRNR" id="PIRNR000804"/>
    </source>
</evidence>
<protein>
    <recommendedName>
        <fullName evidence="3 10">Beta sliding clamp</fullName>
    </recommendedName>
</protein>
<dbReference type="PIRSF" id="PIRSF000804">
    <property type="entry name" value="DNA_pol_III_b"/>
    <property type="match status" value="1"/>
</dbReference>
<dbReference type="GO" id="GO:0009360">
    <property type="term" value="C:DNA polymerase III complex"/>
    <property type="evidence" value="ECO:0007669"/>
    <property type="project" value="InterPro"/>
</dbReference>
<dbReference type="GO" id="GO:0006271">
    <property type="term" value="P:DNA strand elongation involved in DNA replication"/>
    <property type="evidence" value="ECO:0007669"/>
    <property type="project" value="TreeGrafter"/>
</dbReference>
<dbReference type="InterPro" id="IPR022634">
    <property type="entry name" value="DNA_polIII_beta_N"/>
</dbReference>
<dbReference type="GO" id="GO:0003677">
    <property type="term" value="F:DNA binding"/>
    <property type="evidence" value="ECO:0007669"/>
    <property type="project" value="UniProtKB-UniRule"/>
</dbReference>
<dbReference type="InterPro" id="IPR001001">
    <property type="entry name" value="DNA_polIII_beta"/>
</dbReference>
<evidence type="ECO:0000256" key="9">
    <source>
        <dbReference type="ARBA" id="ARBA00023125"/>
    </source>
</evidence>
<dbReference type="PANTHER" id="PTHR30478:SF0">
    <property type="entry name" value="BETA SLIDING CLAMP"/>
    <property type="match status" value="1"/>
</dbReference>
<keyword evidence="8 10" id="KW-0239">DNA-directed DNA polymerase</keyword>
<evidence type="ECO:0000256" key="1">
    <source>
        <dbReference type="ARBA" id="ARBA00004496"/>
    </source>
</evidence>
<keyword evidence="6 10" id="KW-0548">Nucleotidyltransferase</keyword>
<comment type="subcellular location">
    <subcellularLocation>
        <location evidence="1 10">Cytoplasm</location>
    </subcellularLocation>
</comment>
<comment type="caution">
    <text evidence="14">The sequence shown here is derived from an EMBL/GenBank/DDBJ whole genome shotgun (WGS) entry which is preliminary data.</text>
</comment>
<dbReference type="Proteomes" id="UP000886876">
    <property type="component" value="Unassembled WGS sequence"/>
</dbReference>
<dbReference type="Pfam" id="PF02767">
    <property type="entry name" value="DNA_pol3_beta_2"/>
    <property type="match status" value="1"/>
</dbReference>
<sequence length="370" mass="40175">MKFSCEKHLLQSAVLAASRAASAKSPISALEGLLIQAGAGVRVTGYDLKKGIYMNIEADVAQSGSAVLMTAKLFSEMMRLLPDGIVTVEVSDDSRATVRCGQSEYSFMALPASDYPELPDVDISEAIMIPQKTLRSMIDESIFAVSTNESRPVYMGSLFELEGGRLTMVSVDGYRMAIRREEVKGGTEGMRFIIPGSALLDVERLCGDSDEEVLLNVGTKHTSFTIGSTVVVSRKLEGDFLNYKKSLPENFRYIVTVLREDMLGATDRVSLVVDEKMKSPVRLMFGDGRIDFFCTTPLGKAGDVCPCDGQGGDTEIGFNDRYLRDALRSAPAKELCVCINTGSSPCVIKAADGNDSFVYMILPVRLKAGE</sequence>
<dbReference type="InterPro" id="IPR022637">
    <property type="entry name" value="DNA_polIII_beta_cen"/>
</dbReference>
<accession>A0A9D1G3X7</accession>
<evidence type="ECO:0000256" key="5">
    <source>
        <dbReference type="ARBA" id="ARBA00022679"/>
    </source>
</evidence>
<dbReference type="SMART" id="SM00480">
    <property type="entry name" value="POL3Bc"/>
    <property type="match status" value="1"/>
</dbReference>
<organism evidence="14 15">
    <name type="scientific">Candidatus Scatomorpha pullistercoris</name>
    <dbReference type="NCBI Taxonomy" id="2840929"/>
    <lineage>
        <taxon>Bacteria</taxon>
        <taxon>Bacillati</taxon>
        <taxon>Bacillota</taxon>
        <taxon>Clostridia</taxon>
        <taxon>Eubacteriales</taxon>
        <taxon>Candidatus Scatomorpha</taxon>
    </lineage>
</organism>
<dbReference type="InterPro" id="IPR022635">
    <property type="entry name" value="DNA_polIII_beta_C"/>
</dbReference>
<comment type="similarity">
    <text evidence="2 10">Belongs to the beta sliding clamp family.</text>
</comment>
<keyword evidence="7 10" id="KW-0235">DNA replication</keyword>
<comment type="subunit">
    <text evidence="10">Forms a ring-shaped head-to-tail homodimer around DNA.</text>
</comment>
<dbReference type="Gene3D" id="3.70.10.10">
    <property type="match status" value="1"/>
</dbReference>
<evidence type="ECO:0000259" key="11">
    <source>
        <dbReference type="Pfam" id="PF00712"/>
    </source>
</evidence>
<evidence type="ECO:0000256" key="6">
    <source>
        <dbReference type="ARBA" id="ARBA00022695"/>
    </source>
</evidence>
<evidence type="ECO:0000256" key="2">
    <source>
        <dbReference type="ARBA" id="ARBA00010752"/>
    </source>
</evidence>
<proteinExistence type="inferred from homology"/>
<feature type="domain" description="DNA polymerase III beta sliding clamp central" evidence="12">
    <location>
        <begin position="129"/>
        <end position="240"/>
    </location>
</feature>
<evidence type="ECO:0000256" key="3">
    <source>
        <dbReference type="ARBA" id="ARBA00021035"/>
    </source>
</evidence>
<evidence type="ECO:0000256" key="7">
    <source>
        <dbReference type="ARBA" id="ARBA00022705"/>
    </source>
</evidence>
<evidence type="ECO:0000313" key="14">
    <source>
        <dbReference type="EMBL" id="HIS96870.1"/>
    </source>
</evidence>
<dbReference type="GO" id="GO:0005737">
    <property type="term" value="C:cytoplasm"/>
    <property type="evidence" value="ECO:0007669"/>
    <property type="project" value="UniProtKB-SubCell"/>
</dbReference>
<keyword evidence="5 10" id="KW-0808">Transferase</keyword>